<feature type="compositionally biased region" description="Basic and acidic residues" evidence="1">
    <location>
        <begin position="292"/>
        <end position="302"/>
    </location>
</feature>
<dbReference type="EMBL" id="LMYN01000029">
    <property type="protein sequence ID" value="KSA02347.1"/>
    <property type="molecule type" value="Genomic_DNA"/>
</dbReference>
<evidence type="ECO:0000313" key="3">
    <source>
        <dbReference type="Proteomes" id="UP000054251"/>
    </source>
</evidence>
<dbReference type="AlphaFoldDB" id="A0A0V1Q1E4"/>
<evidence type="ECO:0000256" key="1">
    <source>
        <dbReference type="SAM" id="MobiDB-lite"/>
    </source>
</evidence>
<dbReference type="RefSeq" id="XP_015468449.1">
    <property type="nucleotide sequence ID" value="XM_015610735.1"/>
</dbReference>
<dbReference type="GeneID" id="26838914"/>
<reference evidence="2 3" key="1">
    <citation type="submission" date="2015-11" db="EMBL/GenBank/DDBJ databases">
        <title>The genome of Debaryomyces fabryi.</title>
        <authorList>
            <person name="Tafer H."/>
            <person name="Lopandic K."/>
        </authorList>
    </citation>
    <scope>NUCLEOTIDE SEQUENCE [LARGE SCALE GENOMIC DNA]</scope>
    <source>
        <strain evidence="2 3">CBS 789</strain>
    </source>
</reference>
<gene>
    <name evidence="2" type="ORF">AC631_01905</name>
</gene>
<sequence length="460" mass="52462">MSTQDLKSSILQEATRAQNVHHAAEALRIATQSSHQQMHNQHHVQQLQIEKEQGNNGHDFSEYDLKSRDSKYKRWSPKMDQFLIKLLSDVVHSYPKGAEAEMTKKAWAYVTGQLRAANPETVYSTYTKYSCQQHLFNVNHHRFKIWYILMLHLKNNQTTDGYSYRWNPDGGRFQIIDNTNGGIIQDERQIKSLLYSDSLSLPSLSSFNKGNLIVNDFFLTDHLGYMSTYHNEVLPLLIRLDSRYADGLGDLYHEIPKFDYRGANDEYFKPLVPAKSIKLGTSDASKTKKRTHSDSNHTHDPQGDVPLFTNSLSSMQHDPDVGDEDTVDPALKRSRNINTPNNNSNTTTTEFENALATAAIAAINTPSVTNGRDIQPIYIKDRKWFNRLVSLNESGLITPNEVLVVCEGVRDGKIPLFMLNILDQSYYPTRNAEDITPDETPDEEAAKKIREFMLPMTFNS</sequence>
<protein>
    <recommendedName>
        <fullName evidence="4">Myb/SANT-like domain-containing protein</fullName>
    </recommendedName>
</protein>
<comment type="caution">
    <text evidence="2">The sequence shown here is derived from an EMBL/GenBank/DDBJ whole genome shotgun (WGS) entry which is preliminary data.</text>
</comment>
<name>A0A0V1Q1E4_9ASCO</name>
<feature type="region of interest" description="Disordered" evidence="1">
    <location>
        <begin position="279"/>
        <end position="326"/>
    </location>
</feature>
<dbReference type="Proteomes" id="UP000054251">
    <property type="component" value="Unassembled WGS sequence"/>
</dbReference>
<evidence type="ECO:0008006" key="4">
    <source>
        <dbReference type="Google" id="ProtNLM"/>
    </source>
</evidence>
<organism evidence="2 3">
    <name type="scientific">Debaryomyces fabryi</name>
    <dbReference type="NCBI Taxonomy" id="58627"/>
    <lineage>
        <taxon>Eukaryota</taxon>
        <taxon>Fungi</taxon>
        <taxon>Dikarya</taxon>
        <taxon>Ascomycota</taxon>
        <taxon>Saccharomycotina</taxon>
        <taxon>Pichiomycetes</taxon>
        <taxon>Debaryomycetaceae</taxon>
        <taxon>Debaryomyces</taxon>
    </lineage>
</organism>
<accession>A0A0V1Q1E4</accession>
<keyword evidence="3" id="KW-1185">Reference proteome</keyword>
<dbReference type="OrthoDB" id="4024958at2759"/>
<evidence type="ECO:0000313" key="2">
    <source>
        <dbReference type="EMBL" id="KSA02347.1"/>
    </source>
</evidence>
<proteinExistence type="predicted"/>